<evidence type="ECO:0000313" key="3">
    <source>
        <dbReference type="Proteomes" id="UP000290815"/>
    </source>
</evidence>
<protein>
    <recommendedName>
        <fullName evidence="4">DUF3899 domain-containing protein</fullName>
    </recommendedName>
</protein>
<dbReference type="EMBL" id="LR215024">
    <property type="protein sequence ID" value="VEU70870.1"/>
    <property type="molecule type" value="Genomic_DNA"/>
</dbReference>
<feature type="transmembrane region" description="Helical" evidence="1">
    <location>
        <begin position="23"/>
        <end position="46"/>
    </location>
</feature>
<sequence>MIASLTNLLATNADEIHVDVKILPLWLSILIFLLFLFLSIISFVIYRTYSLKKMREYKQAQLDDFIKENPRRKNVKYEDTGMFLPSWERMKYNLPLFLTIVFALISIFGFVALFK</sequence>
<dbReference type="KEGG" id="mgly:NCTC10194_00599"/>
<dbReference type="Proteomes" id="UP000290815">
    <property type="component" value="Chromosome"/>
</dbReference>
<gene>
    <name evidence="2" type="ORF">NCTC10194_00599</name>
</gene>
<name>A0A449AW39_9BACT</name>
<evidence type="ECO:0000313" key="2">
    <source>
        <dbReference type="EMBL" id="VEU70870.1"/>
    </source>
</evidence>
<reference evidence="2 3" key="1">
    <citation type="submission" date="2019-01" db="EMBL/GenBank/DDBJ databases">
        <authorList>
            <consortium name="Pathogen Informatics"/>
        </authorList>
    </citation>
    <scope>NUCLEOTIDE SEQUENCE [LARGE SCALE GENOMIC DNA]</scope>
    <source>
        <strain evidence="2 3">NCTC10194</strain>
    </source>
</reference>
<organism evidence="2 3">
    <name type="scientific">Mycoplasmopsis glycophila</name>
    <dbReference type="NCBI Taxonomy" id="171285"/>
    <lineage>
        <taxon>Bacteria</taxon>
        <taxon>Bacillati</taxon>
        <taxon>Mycoplasmatota</taxon>
        <taxon>Mycoplasmoidales</taxon>
        <taxon>Metamycoplasmataceae</taxon>
        <taxon>Mycoplasmopsis</taxon>
    </lineage>
</organism>
<feature type="transmembrane region" description="Helical" evidence="1">
    <location>
        <begin position="92"/>
        <end position="114"/>
    </location>
</feature>
<proteinExistence type="predicted"/>
<keyword evidence="1" id="KW-1133">Transmembrane helix</keyword>
<accession>A0A449AW39</accession>
<keyword evidence="1" id="KW-0472">Membrane</keyword>
<evidence type="ECO:0000256" key="1">
    <source>
        <dbReference type="SAM" id="Phobius"/>
    </source>
</evidence>
<dbReference type="RefSeq" id="WP_052353002.1">
    <property type="nucleotide sequence ID" value="NZ_LR215024.1"/>
</dbReference>
<dbReference type="AlphaFoldDB" id="A0A449AW39"/>
<keyword evidence="1" id="KW-0812">Transmembrane</keyword>
<keyword evidence="3" id="KW-1185">Reference proteome</keyword>
<evidence type="ECO:0008006" key="4">
    <source>
        <dbReference type="Google" id="ProtNLM"/>
    </source>
</evidence>